<dbReference type="Proteomes" id="UP000077786">
    <property type="component" value="Unassembled WGS sequence"/>
</dbReference>
<feature type="signal peptide" evidence="1">
    <location>
        <begin position="1"/>
        <end position="20"/>
    </location>
</feature>
<dbReference type="RefSeq" id="WP_064273889.1">
    <property type="nucleotide sequence ID" value="NZ_LUTU01000005.1"/>
</dbReference>
<name>A0A1B6VM50_9PROT</name>
<proteinExistence type="predicted"/>
<accession>A0A1B6VM50</accession>
<gene>
    <name evidence="2" type="ORF">A0123_00999</name>
</gene>
<reference evidence="2 3" key="1">
    <citation type="submission" date="2016-03" db="EMBL/GenBank/DDBJ databases">
        <title>Draft genome sequence of Gluconobacter cerinus strain CECT 9110.</title>
        <authorList>
            <person name="Sainz F."/>
            <person name="Mas A."/>
            <person name="Torija M.J."/>
        </authorList>
    </citation>
    <scope>NUCLEOTIDE SEQUENCE [LARGE SCALE GENOMIC DNA]</scope>
    <source>
        <strain evidence="2 3">CECT 9110</strain>
    </source>
</reference>
<evidence type="ECO:0008006" key="4">
    <source>
        <dbReference type="Google" id="ProtNLM"/>
    </source>
</evidence>
<dbReference type="EMBL" id="LUTU01000005">
    <property type="protein sequence ID" value="OAJ68295.1"/>
    <property type="molecule type" value="Genomic_DNA"/>
</dbReference>
<organism evidence="2 3">
    <name type="scientific">Gluconobacter cerinus</name>
    <dbReference type="NCBI Taxonomy" id="38307"/>
    <lineage>
        <taxon>Bacteria</taxon>
        <taxon>Pseudomonadati</taxon>
        <taxon>Pseudomonadota</taxon>
        <taxon>Alphaproteobacteria</taxon>
        <taxon>Acetobacterales</taxon>
        <taxon>Acetobacteraceae</taxon>
        <taxon>Gluconobacter</taxon>
    </lineage>
</organism>
<dbReference type="AlphaFoldDB" id="A0A1B6VM50"/>
<evidence type="ECO:0000313" key="3">
    <source>
        <dbReference type="Proteomes" id="UP000077786"/>
    </source>
</evidence>
<sequence>MRVGLGVVLICTVVCCPADARGINTFVAPDTRYHPPPPPHLHLVRCKDGTVIVSSQRCPIKPPVMERTASGKAVDTVTGVVRSLTGHNLGTSW</sequence>
<evidence type="ECO:0000256" key="1">
    <source>
        <dbReference type="SAM" id="SignalP"/>
    </source>
</evidence>
<protein>
    <recommendedName>
        <fullName evidence="4">Secreted protein</fullName>
    </recommendedName>
</protein>
<keyword evidence="1" id="KW-0732">Signal</keyword>
<dbReference type="PATRIC" id="fig|38307.3.peg.1031"/>
<feature type="chain" id="PRO_5008590268" description="Secreted protein" evidence="1">
    <location>
        <begin position="21"/>
        <end position="93"/>
    </location>
</feature>
<evidence type="ECO:0000313" key="2">
    <source>
        <dbReference type="EMBL" id="OAJ68295.1"/>
    </source>
</evidence>
<comment type="caution">
    <text evidence="2">The sequence shown here is derived from an EMBL/GenBank/DDBJ whole genome shotgun (WGS) entry which is preliminary data.</text>
</comment>
<dbReference type="OrthoDB" id="7279174at2"/>